<feature type="domain" description="Nitroreductase" evidence="9">
    <location>
        <begin position="11"/>
        <end position="172"/>
    </location>
</feature>
<dbReference type="PANTHER" id="PTHR43821:SF1">
    <property type="entry name" value="NAD(P)H NITROREDUCTASE YDJA-RELATED"/>
    <property type="match status" value="1"/>
</dbReference>
<evidence type="ECO:0000256" key="8">
    <source>
        <dbReference type="PIRSR" id="PIRSR000232-1"/>
    </source>
</evidence>
<reference evidence="10 11" key="1">
    <citation type="submission" date="2020-04" db="EMBL/GenBank/DDBJ databases">
        <title>Flammeovirga sp. SR4, a novel species isolated from seawater.</title>
        <authorList>
            <person name="Wang X."/>
        </authorList>
    </citation>
    <scope>NUCLEOTIDE SEQUENCE [LARGE SCALE GENOMIC DNA]</scope>
    <source>
        <strain evidence="10 11">ATCC 23126</strain>
    </source>
</reference>
<organism evidence="10 11">
    <name type="scientific">Flammeovirga aprica JL-4</name>
    <dbReference type="NCBI Taxonomy" id="694437"/>
    <lineage>
        <taxon>Bacteria</taxon>
        <taxon>Pseudomonadati</taxon>
        <taxon>Bacteroidota</taxon>
        <taxon>Cytophagia</taxon>
        <taxon>Cytophagales</taxon>
        <taxon>Flammeovirgaceae</taxon>
        <taxon>Flammeovirga</taxon>
    </lineage>
</organism>
<comment type="cofactor">
    <cofactor evidence="8">
        <name>FMN</name>
        <dbReference type="ChEBI" id="CHEBI:58210"/>
    </cofactor>
    <text evidence="8">Binds 1 FMN per subunit.</text>
</comment>
<protein>
    <recommendedName>
        <fullName evidence="7">Putative NAD(P)H nitroreductase</fullName>
        <ecNumber evidence="7">1.-.-.-</ecNumber>
    </recommendedName>
</protein>
<dbReference type="EMBL" id="JABANE010000096">
    <property type="protein sequence ID" value="NME71385.1"/>
    <property type="molecule type" value="Genomic_DNA"/>
</dbReference>
<dbReference type="PIRSF" id="PIRSF000232">
    <property type="entry name" value="YdjA"/>
    <property type="match status" value="1"/>
</dbReference>
<keyword evidence="11" id="KW-1185">Reference proteome</keyword>
<dbReference type="Pfam" id="PF00881">
    <property type="entry name" value="Nitroreductase"/>
    <property type="match status" value="1"/>
</dbReference>
<dbReference type="Gene3D" id="3.40.109.10">
    <property type="entry name" value="NADH Oxidase"/>
    <property type="match status" value="1"/>
</dbReference>
<gene>
    <name evidence="10" type="ORF">HHU12_25695</name>
</gene>
<comment type="caution">
    <text evidence="10">The sequence shown here is derived from an EMBL/GenBank/DDBJ whole genome shotgun (WGS) entry which is preliminary data.</text>
</comment>
<evidence type="ECO:0000256" key="3">
    <source>
        <dbReference type="ARBA" id="ARBA00022643"/>
    </source>
</evidence>
<dbReference type="InterPro" id="IPR026021">
    <property type="entry name" value="YdjA-like"/>
</dbReference>
<evidence type="ECO:0000313" key="11">
    <source>
        <dbReference type="Proteomes" id="UP000576082"/>
    </source>
</evidence>
<keyword evidence="6 7" id="KW-0520">NAD</keyword>
<evidence type="ECO:0000256" key="1">
    <source>
        <dbReference type="ARBA" id="ARBA00007118"/>
    </source>
</evidence>
<evidence type="ECO:0000256" key="2">
    <source>
        <dbReference type="ARBA" id="ARBA00022630"/>
    </source>
</evidence>
<feature type="binding site" description="in other chain" evidence="8">
    <location>
        <begin position="141"/>
        <end position="143"/>
    </location>
    <ligand>
        <name>FMN</name>
        <dbReference type="ChEBI" id="CHEBI:58210"/>
        <note>ligand shared between dimeric partners</note>
    </ligand>
</feature>
<dbReference type="CDD" id="cd02135">
    <property type="entry name" value="YdjA-like"/>
    <property type="match status" value="1"/>
</dbReference>
<sequence length="193" mass="22206">MNKAEQISSLIKERRSYYPHEYLEGEIPQDHIDMILENANWAPNHGLTEPWRFFVFEKEGLKALSEAQGNIYKDNIPEEEFEQARYEKLVKLPLQSSHVIAIIMKRGNNPKIPKIEEVEAVACAVQNMALTVTALGYGGYWSTGGMVKFEQSKEFFGLGEEDEFLGLFYMGKIPSENKTGKRKDIKEKVTWVR</sequence>
<dbReference type="InterPro" id="IPR029479">
    <property type="entry name" value="Nitroreductase"/>
</dbReference>
<accession>A0A7X9RZ28</accession>
<evidence type="ECO:0000256" key="5">
    <source>
        <dbReference type="ARBA" id="ARBA00023002"/>
    </source>
</evidence>
<dbReference type="InterPro" id="IPR052530">
    <property type="entry name" value="NAD(P)H_nitroreductase"/>
</dbReference>
<dbReference type="Proteomes" id="UP000576082">
    <property type="component" value="Unassembled WGS sequence"/>
</dbReference>
<dbReference type="RefSeq" id="WP_169659601.1">
    <property type="nucleotide sequence ID" value="NZ_JABANE010000096.1"/>
</dbReference>
<dbReference type="AlphaFoldDB" id="A0A7X9RZ28"/>
<name>A0A7X9RZ28_9BACT</name>
<evidence type="ECO:0000256" key="6">
    <source>
        <dbReference type="ARBA" id="ARBA00023027"/>
    </source>
</evidence>
<dbReference type="PANTHER" id="PTHR43821">
    <property type="entry name" value="NAD(P)H NITROREDUCTASE YDJA-RELATED"/>
    <property type="match status" value="1"/>
</dbReference>
<keyword evidence="4 7" id="KW-0521">NADP</keyword>
<dbReference type="EC" id="1.-.-.-" evidence="7"/>
<feature type="binding site" evidence="8">
    <location>
        <position position="45"/>
    </location>
    <ligand>
        <name>FMN</name>
        <dbReference type="ChEBI" id="CHEBI:58210"/>
        <note>ligand shared between dimeric partners</note>
    </ligand>
</feature>
<proteinExistence type="inferred from homology"/>
<evidence type="ECO:0000259" key="9">
    <source>
        <dbReference type="Pfam" id="PF00881"/>
    </source>
</evidence>
<dbReference type="InterPro" id="IPR000415">
    <property type="entry name" value="Nitroreductase-like"/>
</dbReference>
<keyword evidence="3 7" id="KW-0288">FMN</keyword>
<evidence type="ECO:0000256" key="4">
    <source>
        <dbReference type="ARBA" id="ARBA00022857"/>
    </source>
</evidence>
<dbReference type="GO" id="GO:0016491">
    <property type="term" value="F:oxidoreductase activity"/>
    <property type="evidence" value="ECO:0007669"/>
    <property type="project" value="UniProtKB-UniRule"/>
</dbReference>
<evidence type="ECO:0000313" key="10">
    <source>
        <dbReference type="EMBL" id="NME71385.1"/>
    </source>
</evidence>
<feature type="binding site" description="in other chain" evidence="8">
    <location>
        <begin position="14"/>
        <end position="16"/>
    </location>
    <ligand>
        <name>FMN</name>
        <dbReference type="ChEBI" id="CHEBI:58210"/>
        <note>ligand shared between dimeric partners</note>
    </ligand>
</feature>
<keyword evidence="2 7" id="KW-0285">Flavoprotein</keyword>
<comment type="similarity">
    <text evidence="1 7">Belongs to the nitroreductase family.</text>
</comment>
<dbReference type="SUPFAM" id="SSF55469">
    <property type="entry name" value="FMN-dependent nitroreductase-like"/>
    <property type="match status" value="1"/>
</dbReference>
<evidence type="ECO:0000256" key="7">
    <source>
        <dbReference type="PIRNR" id="PIRNR000232"/>
    </source>
</evidence>
<keyword evidence="5 7" id="KW-0560">Oxidoreductase</keyword>